<keyword evidence="1" id="KW-0677">Repeat</keyword>
<dbReference type="InterPro" id="IPR051012">
    <property type="entry name" value="CellSynth/LPSAsmb/PSIAsmb"/>
</dbReference>
<dbReference type="PANTHER" id="PTHR45586">
    <property type="entry name" value="TPR REPEAT-CONTAINING PROTEIN PA4667"/>
    <property type="match status" value="1"/>
</dbReference>
<comment type="caution">
    <text evidence="4">The sequence shown here is derived from an EMBL/GenBank/DDBJ whole genome shotgun (WGS) entry which is preliminary data.</text>
</comment>
<dbReference type="SUPFAM" id="SSF48452">
    <property type="entry name" value="TPR-like"/>
    <property type="match status" value="2"/>
</dbReference>
<evidence type="ECO:0000256" key="1">
    <source>
        <dbReference type="ARBA" id="ARBA00022737"/>
    </source>
</evidence>
<evidence type="ECO:0000313" key="4">
    <source>
        <dbReference type="EMBL" id="THH41306.1"/>
    </source>
</evidence>
<dbReference type="RefSeq" id="WP_136456132.1">
    <property type="nucleotide sequence ID" value="NZ_SRSF01000001.1"/>
</dbReference>
<gene>
    <name evidence="4" type="ORF">E4021_01535</name>
</gene>
<feature type="signal peptide" evidence="3">
    <location>
        <begin position="1"/>
        <end position="20"/>
    </location>
</feature>
<keyword evidence="3" id="KW-0732">Signal</keyword>
<dbReference type="OrthoDB" id="739506at2"/>
<dbReference type="EMBL" id="SRSF01000001">
    <property type="protein sequence ID" value="THH41306.1"/>
    <property type="molecule type" value="Genomic_DNA"/>
</dbReference>
<organism evidence="4 5">
    <name type="scientific">Neolewinella litorea</name>
    <dbReference type="NCBI Taxonomy" id="2562452"/>
    <lineage>
        <taxon>Bacteria</taxon>
        <taxon>Pseudomonadati</taxon>
        <taxon>Bacteroidota</taxon>
        <taxon>Saprospiria</taxon>
        <taxon>Saprospirales</taxon>
        <taxon>Lewinellaceae</taxon>
        <taxon>Neolewinella</taxon>
    </lineage>
</organism>
<evidence type="ECO:0008006" key="6">
    <source>
        <dbReference type="Google" id="ProtNLM"/>
    </source>
</evidence>
<evidence type="ECO:0000313" key="5">
    <source>
        <dbReference type="Proteomes" id="UP000308528"/>
    </source>
</evidence>
<sequence>MRKFMLSALFAVFAITAAFAQSGEDALKNASKSYKSYQSGNDVVELQAAVDAIQVAMDDATIQSDVDAYLTAGDIYSAAIQRYVQDRTLAGEEPIEPIVAKAASRAAQAYMKAYNIAEKSRDQKTALRGLEALQGNISNEGIFAIQDKNYQDSYEAFNTSVTVHDFITEKGGDSAFAEDDTKLNDERYYAALSAVLNEQYDAAEPLFIALYESGYEDAGLYDGLYKVYSGKGDMEKAGQYLTEGREKYPQETQLLFTEINYYLAQGKLDELTDKLKEAIAAEPENVSLYATLGQVYDQLYQSQRDENPEKAEEYFQQAKANYEAGLEKQPENASLIYSLGALYFNRAAKMTEKLVELGNDLTKDGQAKYEAMEKQINSEFDQAFPYFKKAEQTDPNNLNTLIALKEIFARRDDYDASNEMKARIERVQAGEKIESSYFQN</sequence>
<feature type="chain" id="PRO_5020801096" description="Tetratricopeptide repeat protein" evidence="3">
    <location>
        <begin position="21"/>
        <end position="440"/>
    </location>
</feature>
<protein>
    <recommendedName>
        <fullName evidence="6">Tetratricopeptide repeat protein</fullName>
    </recommendedName>
</protein>
<keyword evidence="5" id="KW-1185">Reference proteome</keyword>
<dbReference type="PANTHER" id="PTHR45586:SF1">
    <property type="entry name" value="LIPOPOLYSACCHARIDE ASSEMBLY PROTEIN B"/>
    <property type="match status" value="1"/>
</dbReference>
<dbReference type="InterPro" id="IPR011990">
    <property type="entry name" value="TPR-like_helical_dom_sf"/>
</dbReference>
<keyword evidence="2" id="KW-0802">TPR repeat</keyword>
<accession>A0A4S4NMX6</accession>
<dbReference type="Gene3D" id="1.25.40.10">
    <property type="entry name" value="Tetratricopeptide repeat domain"/>
    <property type="match status" value="2"/>
</dbReference>
<name>A0A4S4NMX6_9BACT</name>
<proteinExistence type="predicted"/>
<dbReference type="AlphaFoldDB" id="A0A4S4NMX6"/>
<reference evidence="4 5" key="1">
    <citation type="submission" date="2019-04" db="EMBL/GenBank/DDBJ databases">
        <title>Lewinella litorea sp. nov., isolated from a marine sand.</title>
        <authorList>
            <person name="Yoon J.-H."/>
        </authorList>
    </citation>
    <scope>NUCLEOTIDE SEQUENCE [LARGE SCALE GENOMIC DNA]</scope>
    <source>
        <strain evidence="4 5">HSMS-39</strain>
    </source>
</reference>
<evidence type="ECO:0000256" key="3">
    <source>
        <dbReference type="SAM" id="SignalP"/>
    </source>
</evidence>
<dbReference type="Proteomes" id="UP000308528">
    <property type="component" value="Unassembled WGS sequence"/>
</dbReference>
<evidence type="ECO:0000256" key="2">
    <source>
        <dbReference type="ARBA" id="ARBA00022803"/>
    </source>
</evidence>